<dbReference type="PANTHER" id="PTHR48075:SF5">
    <property type="entry name" value="3-HYDROXYBUTYRYL-COA DEHYDROGENASE"/>
    <property type="match status" value="1"/>
</dbReference>
<dbReference type="InterPro" id="IPR022694">
    <property type="entry name" value="3-OHacyl-CoA_DH"/>
</dbReference>
<dbReference type="GO" id="GO:0008691">
    <property type="term" value="F:3-hydroxybutyryl-CoA dehydrogenase activity"/>
    <property type="evidence" value="ECO:0007669"/>
    <property type="project" value="UniProtKB-EC"/>
</dbReference>
<dbReference type="InterPro" id="IPR006108">
    <property type="entry name" value="3HC_DH_C"/>
</dbReference>
<proteinExistence type="inferred from homology"/>
<protein>
    <submittedName>
        <fullName evidence="5">3-hydroxybutyryl-CoA dehydrogenase</fullName>
        <ecNumber evidence="5">1.1.1.157</ecNumber>
    </submittedName>
</protein>
<dbReference type="EC" id="1.1.1.157" evidence="5"/>
<feature type="domain" description="3-hydroxyacyl-CoA dehydrogenase C-terminal" evidence="3">
    <location>
        <begin position="185"/>
        <end position="281"/>
    </location>
</feature>
<dbReference type="Gene3D" id="3.40.50.720">
    <property type="entry name" value="NAD(P)-binding Rossmann-like Domain"/>
    <property type="match status" value="1"/>
</dbReference>
<dbReference type="PROSITE" id="PS00067">
    <property type="entry name" value="3HCDH"/>
    <property type="match status" value="1"/>
</dbReference>
<name>A0ABS3C7D3_9BACT</name>
<evidence type="ECO:0000313" key="5">
    <source>
        <dbReference type="EMBL" id="MBN7812050.1"/>
    </source>
</evidence>
<keyword evidence="2 5" id="KW-0560">Oxidoreductase</keyword>
<evidence type="ECO:0000259" key="4">
    <source>
        <dbReference type="Pfam" id="PF02737"/>
    </source>
</evidence>
<comment type="similarity">
    <text evidence="1">Belongs to the 3-hydroxyacyl-CoA dehydrogenase family.</text>
</comment>
<evidence type="ECO:0000256" key="2">
    <source>
        <dbReference type="ARBA" id="ARBA00023002"/>
    </source>
</evidence>
<dbReference type="InterPro" id="IPR006180">
    <property type="entry name" value="3-OHacyl-CoA_DH_CS"/>
</dbReference>
<dbReference type="Pfam" id="PF02737">
    <property type="entry name" value="3HCDH_N"/>
    <property type="match status" value="1"/>
</dbReference>
<accession>A0ABS3C7D3</accession>
<reference evidence="5 6" key="1">
    <citation type="submission" date="2021-03" db="EMBL/GenBank/DDBJ databases">
        <title>novel species isolated from a fishpond in China.</title>
        <authorList>
            <person name="Lu H."/>
            <person name="Cai Z."/>
        </authorList>
    </citation>
    <scope>NUCLEOTIDE SEQUENCE [LARGE SCALE GENOMIC DNA]</scope>
    <source>
        <strain evidence="5 6">H41</strain>
    </source>
</reference>
<dbReference type="InterPro" id="IPR036291">
    <property type="entry name" value="NAD(P)-bd_dom_sf"/>
</dbReference>
<evidence type="ECO:0000259" key="3">
    <source>
        <dbReference type="Pfam" id="PF00725"/>
    </source>
</evidence>
<dbReference type="Pfam" id="PF00725">
    <property type="entry name" value="3HCDH"/>
    <property type="match status" value="1"/>
</dbReference>
<dbReference type="InterPro" id="IPR013328">
    <property type="entry name" value="6PGD_dom2"/>
</dbReference>
<evidence type="ECO:0000256" key="1">
    <source>
        <dbReference type="ARBA" id="ARBA00009463"/>
    </source>
</evidence>
<dbReference type="Gene3D" id="1.10.1040.10">
    <property type="entry name" value="N-(1-d-carboxylethyl)-l-norvaline Dehydrogenase, domain 2"/>
    <property type="match status" value="1"/>
</dbReference>
<feature type="domain" description="3-hydroxyacyl-CoA dehydrogenase NAD binding" evidence="4">
    <location>
        <begin position="4"/>
        <end position="182"/>
    </location>
</feature>
<dbReference type="InterPro" id="IPR008927">
    <property type="entry name" value="6-PGluconate_DH-like_C_sf"/>
</dbReference>
<dbReference type="PIRSF" id="PIRSF000105">
    <property type="entry name" value="HCDH"/>
    <property type="match status" value="1"/>
</dbReference>
<comment type="caution">
    <text evidence="5">The sequence shown here is derived from an EMBL/GenBank/DDBJ whole genome shotgun (WGS) entry which is preliminary data.</text>
</comment>
<dbReference type="NCBIfam" id="NF004474">
    <property type="entry name" value="PRK05808.1"/>
    <property type="match status" value="1"/>
</dbReference>
<keyword evidence="6" id="KW-1185">Reference proteome</keyword>
<dbReference type="RefSeq" id="WP_206578820.1">
    <property type="nucleotide sequence ID" value="NZ_JAFKCT010000005.1"/>
</dbReference>
<dbReference type="SUPFAM" id="SSF48179">
    <property type="entry name" value="6-phosphogluconate dehydrogenase C-terminal domain-like"/>
    <property type="match status" value="1"/>
</dbReference>
<dbReference type="EMBL" id="JAFKCT010000005">
    <property type="protein sequence ID" value="MBN7812050.1"/>
    <property type="molecule type" value="Genomic_DNA"/>
</dbReference>
<dbReference type="SUPFAM" id="SSF51735">
    <property type="entry name" value="NAD(P)-binding Rossmann-fold domains"/>
    <property type="match status" value="1"/>
</dbReference>
<organism evidence="5 6">
    <name type="scientific">Algoriphagus oliviformis</name>
    <dbReference type="NCBI Taxonomy" id="2811231"/>
    <lineage>
        <taxon>Bacteria</taxon>
        <taxon>Pseudomonadati</taxon>
        <taxon>Bacteroidota</taxon>
        <taxon>Cytophagia</taxon>
        <taxon>Cytophagales</taxon>
        <taxon>Cyclobacteriaceae</taxon>
        <taxon>Algoriphagus</taxon>
    </lineage>
</organism>
<gene>
    <name evidence="5" type="ORF">J0A68_13945</name>
</gene>
<sequence>MKSISVIGSGTMGNGIAHVFAQHGFHVSLVDIKPEFLEKALATISKNMDRQVGKGLLTEVEKEASLARISTFTELEKGVVQADLVVEAATENLELKLDIFRKLDQFAPAGAILASNTSSISITKIAAVTQRPGQVIGMHFMNPVPVMKLVEVIRGYATSEEVTKSIMELSQTLFKDPVEVNDYPGFVANRILMPMINEAIYSVFEGVAGVVEIDTVMKLGMAHPMGPLQLADFIGLDVCLSILRVLQEGFGNPKYAPCPLLVNMVEAGFKGVKTGEGFYRYSPGSKDLVVSARFAKN</sequence>
<evidence type="ECO:0000313" key="6">
    <source>
        <dbReference type="Proteomes" id="UP000664317"/>
    </source>
</evidence>
<dbReference type="InterPro" id="IPR006176">
    <property type="entry name" value="3-OHacyl-CoA_DH_NAD-bd"/>
</dbReference>
<dbReference type="PANTHER" id="PTHR48075">
    <property type="entry name" value="3-HYDROXYACYL-COA DEHYDROGENASE FAMILY PROTEIN"/>
    <property type="match status" value="1"/>
</dbReference>
<dbReference type="Proteomes" id="UP000664317">
    <property type="component" value="Unassembled WGS sequence"/>
</dbReference>